<protein>
    <submittedName>
        <fullName evidence="1">Uncharacterized protein</fullName>
    </submittedName>
</protein>
<dbReference type="AlphaFoldDB" id="A0A4Q0T0R4"/>
<reference evidence="2" key="2">
    <citation type="submission" date="2019-02" db="EMBL/GenBank/DDBJ databases">
        <title>Granulicella sibirica sp. nov., a psychrotolerant acidobacterium isolated from an organic soil layer in forested tundra, West Siberia.</title>
        <authorList>
            <person name="Oshkin I.Y."/>
            <person name="Kulichevskaya I.S."/>
            <person name="Rijpstra W.I.C."/>
            <person name="Sinninghe Damste J.S."/>
            <person name="Rakitin A.L."/>
            <person name="Ravin N.V."/>
            <person name="Dedysh S.N."/>
        </authorList>
    </citation>
    <scope>NUCLEOTIDE SEQUENCE [LARGE SCALE GENOMIC DNA]</scope>
    <source>
        <strain evidence="2">AF10</strain>
    </source>
</reference>
<dbReference type="Gene3D" id="3.30.70.1290">
    <property type="entry name" value="Transposase IS200-like"/>
    <property type="match status" value="1"/>
</dbReference>
<dbReference type="PANTHER" id="PTHR36966:SF1">
    <property type="entry name" value="REP-ASSOCIATED TYROSINE TRANSPOSASE"/>
    <property type="match status" value="1"/>
</dbReference>
<name>A0A4Q0T0R4_9BACT</name>
<dbReference type="PANTHER" id="PTHR36966">
    <property type="entry name" value="REP-ASSOCIATED TYROSINE TRANSPOSASE"/>
    <property type="match status" value="1"/>
</dbReference>
<gene>
    <name evidence="1" type="ORF">GRAN_0503</name>
</gene>
<keyword evidence="2" id="KW-1185">Reference proteome</keyword>
<dbReference type="EMBL" id="RDSM01000001">
    <property type="protein sequence ID" value="RXH57193.1"/>
    <property type="molecule type" value="Genomic_DNA"/>
</dbReference>
<dbReference type="OrthoDB" id="129261at2"/>
<dbReference type="GO" id="GO:0004803">
    <property type="term" value="F:transposase activity"/>
    <property type="evidence" value="ECO:0007669"/>
    <property type="project" value="InterPro"/>
</dbReference>
<accession>A0A4Q0T0R4</accession>
<evidence type="ECO:0000313" key="2">
    <source>
        <dbReference type="Proteomes" id="UP000289437"/>
    </source>
</evidence>
<dbReference type="GO" id="GO:0043565">
    <property type="term" value="F:sequence-specific DNA binding"/>
    <property type="evidence" value="ECO:0007669"/>
    <property type="project" value="TreeGrafter"/>
</dbReference>
<dbReference type="InterPro" id="IPR052715">
    <property type="entry name" value="RAYT_transposase"/>
</dbReference>
<evidence type="ECO:0000313" key="1">
    <source>
        <dbReference type="EMBL" id="RXH57193.1"/>
    </source>
</evidence>
<organism evidence="1 2">
    <name type="scientific">Granulicella sibirica</name>
    <dbReference type="NCBI Taxonomy" id="2479048"/>
    <lineage>
        <taxon>Bacteria</taxon>
        <taxon>Pseudomonadati</taxon>
        <taxon>Acidobacteriota</taxon>
        <taxon>Terriglobia</taxon>
        <taxon>Terriglobales</taxon>
        <taxon>Acidobacteriaceae</taxon>
        <taxon>Granulicella</taxon>
    </lineage>
</organism>
<sequence length="86" mass="9864">MPDHVHLLLTPQAITLERAMGLIKGGFSRRLASNLPVWQRSFPDHRIRDQADYQTRLAYIHQNPIRSQLTEDPTQLPYCADGAEEP</sequence>
<proteinExistence type="predicted"/>
<dbReference type="Proteomes" id="UP000289437">
    <property type="component" value="Unassembled WGS sequence"/>
</dbReference>
<reference evidence="1 2" key="1">
    <citation type="submission" date="2018-11" db="EMBL/GenBank/DDBJ databases">
        <authorList>
            <person name="Mardanov A.V."/>
            <person name="Ravin N.V."/>
            <person name="Dedysh S.N."/>
        </authorList>
    </citation>
    <scope>NUCLEOTIDE SEQUENCE [LARGE SCALE GENOMIC DNA]</scope>
    <source>
        <strain evidence="1 2">AF10</strain>
    </source>
</reference>
<dbReference type="InterPro" id="IPR036515">
    <property type="entry name" value="Transposase_17_sf"/>
</dbReference>
<dbReference type="GO" id="GO:0006313">
    <property type="term" value="P:DNA transposition"/>
    <property type="evidence" value="ECO:0007669"/>
    <property type="project" value="InterPro"/>
</dbReference>
<comment type="caution">
    <text evidence="1">The sequence shown here is derived from an EMBL/GenBank/DDBJ whole genome shotgun (WGS) entry which is preliminary data.</text>
</comment>
<dbReference type="SUPFAM" id="SSF143422">
    <property type="entry name" value="Transposase IS200-like"/>
    <property type="match status" value="1"/>
</dbReference>
<dbReference type="RefSeq" id="WP_128911404.1">
    <property type="nucleotide sequence ID" value="NZ_RDSM01000001.1"/>
</dbReference>